<name>A0A2K2HAQ3_9BACT</name>
<feature type="transmembrane region" description="Helical" evidence="1">
    <location>
        <begin position="96"/>
        <end position="115"/>
    </location>
</feature>
<feature type="transmembrane region" description="Helical" evidence="1">
    <location>
        <begin position="135"/>
        <end position="150"/>
    </location>
</feature>
<gene>
    <name evidence="2" type="ORF">C2E25_07810</name>
</gene>
<dbReference type="EMBL" id="PPFX01000014">
    <property type="protein sequence ID" value="PNU20320.1"/>
    <property type="molecule type" value="Genomic_DNA"/>
</dbReference>
<protein>
    <submittedName>
        <fullName evidence="2">Uncharacterized protein</fullName>
    </submittedName>
</protein>
<dbReference type="AlphaFoldDB" id="A0A2K2HAQ3"/>
<evidence type="ECO:0000313" key="3">
    <source>
        <dbReference type="Proteomes" id="UP000236340"/>
    </source>
</evidence>
<sequence>MDWNIVQLVLWLIAGIVSFYFSIGNARVWTSIAVGFGLILLGELLPQAMPFLPGASSPQIEAMSYILGTISILVMSHGFQEYYVFSRTLELEGNKLLVYVATLGVIFASMIFILINPAPTPSTLKVIRVVEDTNWVFLSLINIDLIRKIYINVKDSPISKGFIAFMLVFVFIFLWRGSELYIQVYDLANPDVSRLFPFRYELSQICSNVGNLLAGLSVGGTFIYLARLLR</sequence>
<feature type="transmembrane region" description="Helical" evidence="1">
    <location>
        <begin position="65"/>
        <end position="84"/>
    </location>
</feature>
<evidence type="ECO:0000256" key="1">
    <source>
        <dbReference type="SAM" id="Phobius"/>
    </source>
</evidence>
<dbReference type="RefSeq" id="WP_103115199.1">
    <property type="nucleotide sequence ID" value="NZ_PPFX01000014.1"/>
</dbReference>
<organism evidence="2 3">
    <name type="scientific">Geothermobacter hydrogeniphilus</name>
    <dbReference type="NCBI Taxonomy" id="1969733"/>
    <lineage>
        <taxon>Bacteria</taxon>
        <taxon>Pseudomonadati</taxon>
        <taxon>Thermodesulfobacteriota</taxon>
        <taxon>Desulfuromonadia</taxon>
        <taxon>Desulfuromonadales</taxon>
        <taxon>Geothermobacteraceae</taxon>
        <taxon>Geothermobacter</taxon>
    </lineage>
</organism>
<proteinExistence type="predicted"/>
<reference evidence="2 3" key="1">
    <citation type="journal article" date="2018" name="Genome Announc.">
        <title>Genome Sequence of Geothermobacter sp. HR-1 Iron Reducer from the Loihi Seamount.</title>
        <authorList>
            <person name="Smith H."/>
            <person name="Abuyen K."/>
            <person name="Tremblay J."/>
            <person name="Savalia P."/>
            <person name="Perez-Rodriguez I."/>
            <person name="Emerson D."/>
            <person name="Tully B."/>
            <person name="Amend J."/>
        </authorList>
    </citation>
    <scope>NUCLEOTIDE SEQUENCE [LARGE SCALE GENOMIC DNA]</scope>
    <source>
        <strain evidence="2 3">HR-1</strain>
    </source>
</reference>
<evidence type="ECO:0000313" key="2">
    <source>
        <dbReference type="EMBL" id="PNU20320.1"/>
    </source>
</evidence>
<feature type="transmembrane region" description="Helical" evidence="1">
    <location>
        <begin position="202"/>
        <end position="226"/>
    </location>
</feature>
<feature type="transmembrane region" description="Helical" evidence="1">
    <location>
        <begin position="162"/>
        <end position="182"/>
    </location>
</feature>
<feature type="transmembrane region" description="Helical" evidence="1">
    <location>
        <begin position="6"/>
        <end position="23"/>
    </location>
</feature>
<accession>A0A2K2HAQ3</accession>
<comment type="caution">
    <text evidence="2">The sequence shown here is derived from an EMBL/GenBank/DDBJ whole genome shotgun (WGS) entry which is preliminary data.</text>
</comment>
<feature type="transmembrane region" description="Helical" evidence="1">
    <location>
        <begin position="28"/>
        <end position="45"/>
    </location>
</feature>
<keyword evidence="1" id="KW-0812">Transmembrane</keyword>
<dbReference type="OrthoDB" id="5393251at2"/>
<keyword evidence="1" id="KW-1133">Transmembrane helix</keyword>
<dbReference type="Proteomes" id="UP000236340">
    <property type="component" value="Unassembled WGS sequence"/>
</dbReference>
<keyword evidence="1" id="KW-0472">Membrane</keyword>